<gene>
    <name evidence="1" type="ORF">SAMN05216178_2303</name>
</gene>
<dbReference type="RefSeq" id="WP_092313455.1">
    <property type="nucleotide sequence ID" value="NZ_FNTJ01000001.1"/>
</dbReference>
<proteinExistence type="predicted"/>
<dbReference type="Pfam" id="PF05939">
    <property type="entry name" value="Phage_min_tail"/>
    <property type="match status" value="1"/>
</dbReference>
<dbReference type="Proteomes" id="UP000198982">
    <property type="component" value="Unassembled WGS sequence"/>
</dbReference>
<dbReference type="AlphaFoldDB" id="A0A1H4MAB1"/>
<accession>A0A1H4MAB1</accession>
<dbReference type="EMBL" id="FNTJ01000001">
    <property type="protein sequence ID" value="SEB79976.1"/>
    <property type="molecule type" value="Genomic_DNA"/>
</dbReference>
<dbReference type="InterPro" id="IPR010265">
    <property type="entry name" value="Phage_lambda_TipM"/>
</dbReference>
<reference evidence="2" key="1">
    <citation type="submission" date="2016-10" db="EMBL/GenBank/DDBJ databases">
        <authorList>
            <person name="Varghese N."/>
            <person name="Submissions S."/>
        </authorList>
    </citation>
    <scope>NUCLEOTIDE SEQUENCE [LARGE SCALE GENOMIC DNA]</scope>
    <source>
        <strain evidence="2">DSM 9751</strain>
    </source>
</reference>
<evidence type="ECO:0000313" key="1">
    <source>
        <dbReference type="EMBL" id="SEB79976.1"/>
    </source>
</evidence>
<evidence type="ECO:0000313" key="2">
    <source>
        <dbReference type="Proteomes" id="UP000198982"/>
    </source>
</evidence>
<protein>
    <submittedName>
        <fullName evidence="1">Phage-related protein</fullName>
    </submittedName>
</protein>
<name>A0A1H4MAB1_9PSED</name>
<keyword evidence="2" id="KW-1185">Reference proteome</keyword>
<organism evidence="1 2">
    <name type="scientific">Pseudomonas saponiphila</name>
    <dbReference type="NCBI Taxonomy" id="556534"/>
    <lineage>
        <taxon>Bacteria</taxon>
        <taxon>Pseudomonadati</taxon>
        <taxon>Pseudomonadota</taxon>
        <taxon>Gammaproteobacteria</taxon>
        <taxon>Pseudomonadales</taxon>
        <taxon>Pseudomonadaceae</taxon>
        <taxon>Pseudomonas</taxon>
    </lineage>
</organism>
<sequence length="112" mass="12648">MATETFTWKPNNDPAATIAFRTKSAKFGDGYEQRAQDGINNRSQSWPLTFTGQKARIKEIMAFLDRHAGATPFFWADPLGDQMLYRCSEYQPKAMGGDAYTLTATFEQAFHP</sequence>